<organism evidence="2 3">
    <name type="scientific">Methylotenera mobilis</name>
    <dbReference type="NCBI Taxonomy" id="359408"/>
    <lineage>
        <taxon>Bacteria</taxon>
        <taxon>Pseudomonadati</taxon>
        <taxon>Pseudomonadota</taxon>
        <taxon>Betaproteobacteria</taxon>
        <taxon>Nitrosomonadales</taxon>
        <taxon>Methylophilaceae</taxon>
        <taxon>Methylotenera</taxon>
    </lineage>
</organism>
<gene>
    <name evidence="2" type="ORF">DCW48_05315</name>
</gene>
<feature type="chain" id="PRO_5016933061" description="Prolyl-tRNA synthetase" evidence="1">
    <location>
        <begin position="22"/>
        <end position="290"/>
    </location>
</feature>
<evidence type="ECO:0000313" key="2">
    <source>
        <dbReference type="EMBL" id="HBA09022.1"/>
    </source>
</evidence>
<feature type="signal peptide" evidence="1">
    <location>
        <begin position="1"/>
        <end position="21"/>
    </location>
</feature>
<dbReference type="SUPFAM" id="SSF51004">
    <property type="entry name" value="C-terminal (heme d1) domain of cytochrome cd1-nitrite reductase"/>
    <property type="match status" value="1"/>
</dbReference>
<sequence>MRALTLLIPIALMTLATTAKAEILPEAQVGIKIPLVKKPTTRPMTVAHIPGLKRYYIADGGLAPMGSETEAPYSKSMIHAYDENSQYINSSRPGYDNRSLYYNTNTHQLETITYNISSDLGFAPNSGIFSIHLTESGELKDSSDEISQFNPAFGDSATIPSYDAENKRYYAKQARSNKVLIVDPKSREKIGDITLELDKAGAAHDDISDSFIAYTAIKGEELALLDVDHKAILVFDITGKYVGRSALPKTMKLRANNHYTGLGYANQMLFVFHEPEGEFGTYYGFKIQKE</sequence>
<evidence type="ECO:0000313" key="3">
    <source>
        <dbReference type="Proteomes" id="UP000264313"/>
    </source>
</evidence>
<evidence type="ECO:0000256" key="1">
    <source>
        <dbReference type="SAM" id="SignalP"/>
    </source>
</evidence>
<comment type="caution">
    <text evidence="2">The sequence shown here is derived from an EMBL/GenBank/DDBJ whole genome shotgun (WGS) entry which is preliminary data.</text>
</comment>
<accession>A0A351RAF1</accession>
<dbReference type="EMBL" id="DNAA01000129">
    <property type="protein sequence ID" value="HBA09022.1"/>
    <property type="molecule type" value="Genomic_DNA"/>
</dbReference>
<dbReference type="AlphaFoldDB" id="A0A351RAF1"/>
<evidence type="ECO:0008006" key="4">
    <source>
        <dbReference type="Google" id="ProtNLM"/>
    </source>
</evidence>
<dbReference type="Proteomes" id="UP000264313">
    <property type="component" value="Unassembled WGS sequence"/>
</dbReference>
<protein>
    <recommendedName>
        <fullName evidence="4">Prolyl-tRNA synthetase</fullName>
    </recommendedName>
</protein>
<dbReference type="InterPro" id="IPR011048">
    <property type="entry name" value="Haem_d1_sf"/>
</dbReference>
<keyword evidence="1" id="KW-0732">Signal</keyword>
<name>A0A351RAF1_9PROT</name>
<reference evidence="2 3" key="1">
    <citation type="journal article" date="2018" name="Nat. Biotechnol.">
        <title>A standardized bacterial taxonomy based on genome phylogeny substantially revises the tree of life.</title>
        <authorList>
            <person name="Parks D.H."/>
            <person name="Chuvochina M."/>
            <person name="Waite D.W."/>
            <person name="Rinke C."/>
            <person name="Skarshewski A."/>
            <person name="Chaumeil P.A."/>
            <person name="Hugenholtz P."/>
        </authorList>
    </citation>
    <scope>NUCLEOTIDE SEQUENCE [LARGE SCALE GENOMIC DNA]</scope>
    <source>
        <strain evidence="2">UBA9958</strain>
    </source>
</reference>
<proteinExistence type="predicted"/>
<dbReference type="STRING" id="1132855.GCA_000384255_02409"/>